<protein>
    <recommendedName>
        <fullName evidence="7">RxLR effector PexRD54 WY domain-containing protein</fullName>
    </recommendedName>
</protein>
<evidence type="ECO:0000313" key="9">
    <source>
        <dbReference type="Proteomes" id="UP000002640"/>
    </source>
</evidence>
<dbReference type="GO" id="GO:0043657">
    <property type="term" value="C:host cell"/>
    <property type="evidence" value="ECO:0007669"/>
    <property type="project" value="UniProtKB-SubCell"/>
</dbReference>
<organism evidence="8 9">
    <name type="scientific">Phytophthora sojae (strain P6497)</name>
    <name type="common">Soybean stem and root rot agent</name>
    <name type="synonym">Phytophthora megasperma f. sp. glycines</name>
    <dbReference type="NCBI Taxonomy" id="1094619"/>
    <lineage>
        <taxon>Eukaryota</taxon>
        <taxon>Sar</taxon>
        <taxon>Stramenopiles</taxon>
        <taxon>Oomycota</taxon>
        <taxon>Peronosporomycetes</taxon>
        <taxon>Peronosporales</taxon>
        <taxon>Peronosporaceae</taxon>
        <taxon>Phytophthora</taxon>
    </lineage>
</organism>
<comment type="subcellular location">
    <subcellularLocation>
        <location evidence="1">Host cell</location>
    </subcellularLocation>
    <subcellularLocation>
        <location evidence="2">Secreted</location>
    </subcellularLocation>
</comment>
<feature type="domain" description="RxLR effector PexRD54 WY" evidence="7">
    <location>
        <begin position="89"/>
        <end position="129"/>
    </location>
</feature>
<evidence type="ECO:0000256" key="2">
    <source>
        <dbReference type="ARBA" id="ARBA00004613"/>
    </source>
</evidence>
<proteinExistence type="inferred from homology"/>
<gene>
    <name evidence="8" type="ORF">PHYSODRAFT_335435</name>
</gene>
<keyword evidence="9" id="KW-1185">Reference proteome</keyword>
<name>G4ZV65_PHYSP</name>
<reference evidence="8 9" key="1">
    <citation type="journal article" date="2006" name="Science">
        <title>Phytophthora genome sequences uncover evolutionary origins and mechanisms of pathogenesis.</title>
        <authorList>
            <person name="Tyler B.M."/>
            <person name="Tripathy S."/>
            <person name="Zhang X."/>
            <person name="Dehal P."/>
            <person name="Jiang R.H."/>
            <person name="Aerts A."/>
            <person name="Arredondo F.D."/>
            <person name="Baxter L."/>
            <person name="Bensasson D."/>
            <person name="Beynon J.L."/>
            <person name="Chapman J."/>
            <person name="Damasceno C.M."/>
            <person name="Dorrance A.E."/>
            <person name="Dou D."/>
            <person name="Dickerman A.W."/>
            <person name="Dubchak I.L."/>
            <person name="Garbelotto M."/>
            <person name="Gijzen M."/>
            <person name="Gordon S.G."/>
            <person name="Govers F."/>
            <person name="Grunwald N.J."/>
            <person name="Huang W."/>
            <person name="Ivors K.L."/>
            <person name="Jones R.W."/>
            <person name="Kamoun S."/>
            <person name="Krampis K."/>
            <person name="Lamour K.H."/>
            <person name="Lee M.K."/>
            <person name="McDonald W.H."/>
            <person name="Medina M."/>
            <person name="Meijer H.J."/>
            <person name="Nordberg E.K."/>
            <person name="Maclean D.J."/>
            <person name="Ospina-Giraldo M.D."/>
            <person name="Morris P.F."/>
            <person name="Phuntumart V."/>
            <person name="Putnam N.H."/>
            <person name="Rash S."/>
            <person name="Rose J.K."/>
            <person name="Sakihama Y."/>
            <person name="Salamov A.A."/>
            <person name="Savidor A."/>
            <person name="Scheuring C.F."/>
            <person name="Smith B.M."/>
            <person name="Sobral B.W."/>
            <person name="Terry A."/>
            <person name="Torto-Alalibo T.A."/>
            <person name="Win J."/>
            <person name="Xu Z."/>
            <person name="Zhang H."/>
            <person name="Grigoriev I.V."/>
            <person name="Rokhsar D.S."/>
            <person name="Boore J.L."/>
        </authorList>
    </citation>
    <scope>NUCLEOTIDE SEQUENCE [LARGE SCALE GENOMIC DNA]</scope>
    <source>
        <strain evidence="8 9">P6497</strain>
    </source>
</reference>
<evidence type="ECO:0000256" key="1">
    <source>
        <dbReference type="ARBA" id="ARBA00004340"/>
    </source>
</evidence>
<evidence type="ECO:0000256" key="5">
    <source>
        <dbReference type="ARBA" id="ARBA00022729"/>
    </source>
</evidence>
<dbReference type="SMR" id="G4ZV65"/>
<keyword evidence="4" id="KW-0964">Secreted</keyword>
<evidence type="ECO:0000256" key="3">
    <source>
        <dbReference type="ARBA" id="ARBA00010400"/>
    </source>
</evidence>
<sequence length="281" mass="32287">MWLSREKFVDDVYKLLKLDYPNVPFYENLALNTWVAYMNAFVKENPDKISTMLSTLGSQLNERKLNQVLLVAQKYPSMKSAATKIQTEKILRYLASNQSPKEIFTLLGLDHAGDTILRNPLFKSWMNYVKDFNKKNPKHQESWAEPLRTHYQWYGTQKLVGRAMQSPSTVKTAKLAEKKLLKLALDQEEPPTNVFKFMYLDEAVDGLRKSYNDKALLKMFNAAKKNPSTAKLVDNLQGALINKWLALKKQPEDLKVFLSNVALADAMIARYTKKFDATHAS</sequence>
<dbReference type="OMA" id="HADEMIQ"/>
<dbReference type="KEGG" id="psoj:PHYSODRAFT_335435"/>
<keyword evidence="5" id="KW-0732">Signal</keyword>
<dbReference type="GO" id="GO:0005576">
    <property type="term" value="C:extracellular region"/>
    <property type="evidence" value="ECO:0007669"/>
    <property type="project" value="UniProtKB-SubCell"/>
</dbReference>
<evidence type="ECO:0000256" key="4">
    <source>
        <dbReference type="ARBA" id="ARBA00022525"/>
    </source>
</evidence>
<dbReference type="AlphaFoldDB" id="G4ZV65"/>
<keyword evidence="6" id="KW-0843">Virulence</keyword>
<dbReference type="InParanoid" id="G4ZV65"/>
<dbReference type="InterPro" id="IPR054463">
    <property type="entry name" value="PexRD54_WY"/>
</dbReference>
<dbReference type="GeneID" id="20647016"/>
<dbReference type="RefSeq" id="XP_009531118.1">
    <property type="nucleotide sequence ID" value="XM_009532823.1"/>
</dbReference>
<dbReference type="Pfam" id="PF22748">
    <property type="entry name" value="PexRD54_WY"/>
    <property type="match status" value="1"/>
</dbReference>
<evidence type="ECO:0000256" key="6">
    <source>
        <dbReference type="ARBA" id="ARBA00023026"/>
    </source>
</evidence>
<accession>G4ZV65</accession>
<comment type="similarity">
    <text evidence="3">Belongs to the RxLR effector family.</text>
</comment>
<dbReference type="Proteomes" id="UP000002640">
    <property type="component" value="Unassembled WGS sequence"/>
</dbReference>
<evidence type="ECO:0000259" key="7">
    <source>
        <dbReference type="Pfam" id="PF22748"/>
    </source>
</evidence>
<evidence type="ECO:0000313" key="8">
    <source>
        <dbReference type="EMBL" id="EGZ13689.1"/>
    </source>
</evidence>
<dbReference type="EMBL" id="JH159156">
    <property type="protein sequence ID" value="EGZ13689.1"/>
    <property type="molecule type" value="Genomic_DNA"/>
</dbReference>